<comment type="caution">
    <text evidence="1">The sequence shown here is derived from an EMBL/GenBank/DDBJ whole genome shotgun (WGS) entry which is preliminary data.</text>
</comment>
<evidence type="ECO:0000313" key="1">
    <source>
        <dbReference type="EMBL" id="GAH87834.1"/>
    </source>
</evidence>
<dbReference type="AlphaFoldDB" id="X1KCA6"/>
<organism evidence="1">
    <name type="scientific">marine sediment metagenome</name>
    <dbReference type="NCBI Taxonomy" id="412755"/>
    <lineage>
        <taxon>unclassified sequences</taxon>
        <taxon>metagenomes</taxon>
        <taxon>ecological metagenomes</taxon>
    </lineage>
</organism>
<sequence>MGVLRIKLEIDLPEKKFKNLKIIFEMFNQDLTESIEKIAINFIKSSLKEIEFML</sequence>
<proteinExistence type="predicted"/>
<protein>
    <submittedName>
        <fullName evidence="1">Uncharacterized protein</fullName>
    </submittedName>
</protein>
<dbReference type="EMBL" id="BARU01041397">
    <property type="protein sequence ID" value="GAH87834.1"/>
    <property type="molecule type" value="Genomic_DNA"/>
</dbReference>
<name>X1KCA6_9ZZZZ</name>
<gene>
    <name evidence="1" type="ORF">S03H2_63838</name>
</gene>
<accession>X1KCA6</accession>
<reference evidence="1" key="1">
    <citation type="journal article" date="2014" name="Front. Microbiol.">
        <title>High frequency of phylogenetically diverse reductive dehalogenase-homologous genes in deep subseafloor sedimentary metagenomes.</title>
        <authorList>
            <person name="Kawai M."/>
            <person name="Futagami T."/>
            <person name="Toyoda A."/>
            <person name="Takaki Y."/>
            <person name="Nishi S."/>
            <person name="Hori S."/>
            <person name="Arai W."/>
            <person name="Tsubouchi T."/>
            <person name="Morono Y."/>
            <person name="Uchiyama I."/>
            <person name="Ito T."/>
            <person name="Fujiyama A."/>
            <person name="Inagaki F."/>
            <person name="Takami H."/>
        </authorList>
    </citation>
    <scope>NUCLEOTIDE SEQUENCE</scope>
    <source>
        <strain evidence="1">Expedition CK06-06</strain>
    </source>
</reference>